<feature type="binding site" evidence="11">
    <location>
        <position position="41"/>
    </location>
    <ligand>
        <name>Zn(2+)</name>
        <dbReference type="ChEBI" id="CHEBI:29105"/>
    </ligand>
</feature>
<reference evidence="13 14" key="1">
    <citation type="submission" date="2019-12" db="EMBL/GenBank/DDBJ databases">
        <authorList>
            <person name="Lee S.D."/>
        </authorList>
    </citation>
    <scope>NUCLEOTIDE SEQUENCE [LARGE SCALE GENOMIC DNA]</scope>
    <source>
        <strain evidence="13 14">SAP-6</strain>
    </source>
</reference>
<evidence type="ECO:0000256" key="2">
    <source>
        <dbReference type="ARBA" id="ARBA00008711"/>
    </source>
</evidence>
<evidence type="ECO:0000259" key="12">
    <source>
        <dbReference type="PROSITE" id="PS01124"/>
    </source>
</evidence>
<dbReference type="GO" id="GO:0003700">
    <property type="term" value="F:DNA-binding transcription factor activity"/>
    <property type="evidence" value="ECO:0007669"/>
    <property type="project" value="InterPro"/>
</dbReference>
<dbReference type="Pfam" id="PF01035">
    <property type="entry name" value="DNA_binding_1"/>
    <property type="match status" value="1"/>
</dbReference>
<dbReference type="InterPro" id="IPR018060">
    <property type="entry name" value="HTH_AraC"/>
</dbReference>
<dbReference type="Pfam" id="PF02805">
    <property type="entry name" value="Ada_Zn_binding"/>
    <property type="match status" value="1"/>
</dbReference>
<evidence type="ECO:0000313" key="14">
    <source>
        <dbReference type="Proteomes" id="UP000461443"/>
    </source>
</evidence>
<dbReference type="GO" id="GO:0008270">
    <property type="term" value="F:zinc ion binding"/>
    <property type="evidence" value="ECO:0007669"/>
    <property type="project" value="InterPro"/>
</dbReference>
<dbReference type="Pfam" id="PF12833">
    <property type="entry name" value="HTH_18"/>
    <property type="match status" value="1"/>
</dbReference>
<evidence type="ECO:0000256" key="11">
    <source>
        <dbReference type="PIRSR" id="PIRSR000409-3"/>
    </source>
</evidence>
<dbReference type="InterPro" id="IPR036388">
    <property type="entry name" value="WH-like_DNA-bd_sf"/>
</dbReference>
<keyword evidence="14" id="KW-1185">Reference proteome</keyword>
<comment type="similarity">
    <text evidence="2">Belongs to the MGMT family.</text>
</comment>
<comment type="catalytic activity">
    <reaction evidence="1">
        <text>a 4-O-methyl-thymidine in DNA + L-cysteinyl-[protein] = a thymidine in DNA + S-methyl-L-cysteinyl-[protein]</text>
        <dbReference type="Rhea" id="RHEA:53428"/>
        <dbReference type="Rhea" id="RHEA-COMP:10131"/>
        <dbReference type="Rhea" id="RHEA-COMP:10132"/>
        <dbReference type="Rhea" id="RHEA-COMP:13555"/>
        <dbReference type="Rhea" id="RHEA-COMP:13556"/>
        <dbReference type="ChEBI" id="CHEBI:29950"/>
        <dbReference type="ChEBI" id="CHEBI:82612"/>
        <dbReference type="ChEBI" id="CHEBI:137386"/>
        <dbReference type="ChEBI" id="CHEBI:137387"/>
        <dbReference type="EC" id="2.1.1.63"/>
    </reaction>
</comment>
<feature type="active site" description="Nucleophile; methyl group acceptor from either O6-methylguanine or O4-methylthymine" evidence="10">
    <location>
        <position position="318"/>
    </location>
</feature>
<dbReference type="GO" id="GO:0043565">
    <property type="term" value="F:sequence-specific DNA binding"/>
    <property type="evidence" value="ECO:0007669"/>
    <property type="project" value="InterPro"/>
</dbReference>
<dbReference type="SUPFAM" id="SSF57884">
    <property type="entry name" value="Ada DNA repair protein, N-terminal domain (N-Ada 10)"/>
    <property type="match status" value="1"/>
</dbReference>
<dbReference type="Gene3D" id="3.30.160.70">
    <property type="entry name" value="Methylated DNA-protein cysteine methyltransferase domain"/>
    <property type="match status" value="1"/>
</dbReference>
<evidence type="ECO:0000256" key="4">
    <source>
        <dbReference type="ARBA" id="ARBA00022603"/>
    </source>
</evidence>
<dbReference type="PANTHER" id="PTHR10815:SF5">
    <property type="entry name" value="METHYLATED-DNA--PROTEIN-CYSTEINE METHYLTRANSFERASE"/>
    <property type="match status" value="1"/>
</dbReference>
<gene>
    <name evidence="13" type="ORF">GRH90_11845</name>
</gene>
<comment type="catalytic activity">
    <reaction evidence="9">
        <text>a 6-O-methyl-2'-deoxyguanosine in DNA + L-cysteinyl-[protein] = S-methyl-L-cysteinyl-[protein] + a 2'-deoxyguanosine in DNA</text>
        <dbReference type="Rhea" id="RHEA:24000"/>
        <dbReference type="Rhea" id="RHEA-COMP:10131"/>
        <dbReference type="Rhea" id="RHEA-COMP:10132"/>
        <dbReference type="Rhea" id="RHEA-COMP:11367"/>
        <dbReference type="Rhea" id="RHEA-COMP:11368"/>
        <dbReference type="ChEBI" id="CHEBI:29950"/>
        <dbReference type="ChEBI" id="CHEBI:82612"/>
        <dbReference type="ChEBI" id="CHEBI:85445"/>
        <dbReference type="ChEBI" id="CHEBI:85448"/>
        <dbReference type="EC" id="2.1.1.63"/>
    </reaction>
</comment>
<dbReference type="InterPro" id="IPR014048">
    <property type="entry name" value="MethylDNA_cys_MeTrfase_DNA-bd"/>
</dbReference>
<evidence type="ECO:0000256" key="9">
    <source>
        <dbReference type="ARBA" id="ARBA00049348"/>
    </source>
</evidence>
<dbReference type="NCBIfam" id="TIGR00589">
    <property type="entry name" value="ogt"/>
    <property type="match status" value="1"/>
</dbReference>
<reference evidence="13 14" key="2">
    <citation type="submission" date="2020-02" db="EMBL/GenBank/DDBJ databases">
        <title>The new genus of Enterobacteriales.</title>
        <authorList>
            <person name="Kim I.S."/>
        </authorList>
    </citation>
    <scope>NUCLEOTIDE SEQUENCE [LARGE SCALE GENOMIC DNA]</scope>
    <source>
        <strain evidence="13 14">SAP-6</strain>
    </source>
</reference>
<proteinExistence type="inferred from homology"/>
<dbReference type="EC" id="2.1.1.63" evidence="3"/>
<sequence>MFFDLPDFDTLYAALLARDPGYDGFAFVGVRSTGVFCRLTCPARKPKKENSVFYSTVVEAMEAGFRPCKRCQPLSLFGARDNTLGILLASLENDPEKKWSEEDLVTAGLDPSTVRRTFKRQFGVTFLEMARLRRIGKGVNQLTTGGEVIDAQLEASFESGSGFRAAIVRHLGMNPSQARQHRFLKSHWIETPLGSMLAVADHQALHLLEFVDRPALPNELTRLRNLTSSEIIMDRTPVTDRLEVEMGDYFAGKSCRFATPLVEHGSIFTRGVWDALRAIPAGEVRSYSAVAAAIDRPRATRAVARANGANQIAILIPCHRAIGADGSLTGYGGGLWRKKWLIEHEKRMFSR</sequence>
<organism evidence="13 14">
    <name type="scientific">Acerihabitans arboris</name>
    <dbReference type="NCBI Taxonomy" id="2691583"/>
    <lineage>
        <taxon>Bacteria</taxon>
        <taxon>Pseudomonadati</taxon>
        <taxon>Pseudomonadota</taxon>
        <taxon>Gammaproteobacteria</taxon>
        <taxon>Enterobacterales</taxon>
        <taxon>Pectobacteriaceae</taxon>
        <taxon>Acerihabitans</taxon>
    </lineage>
</organism>
<feature type="binding site" evidence="11">
    <location>
        <position position="68"/>
    </location>
    <ligand>
        <name>Zn(2+)</name>
        <dbReference type="ChEBI" id="CHEBI:29105"/>
    </ligand>
</feature>
<keyword evidence="4 13" id="KW-0489">Methyltransferase</keyword>
<name>A0A845SKB3_9GAMM</name>
<keyword evidence="8" id="KW-0234">DNA repair</keyword>
<dbReference type="SUPFAM" id="SSF53155">
    <property type="entry name" value="Methylated DNA-protein cysteine methyltransferase domain"/>
    <property type="match status" value="1"/>
</dbReference>
<feature type="active site" description="Nucleophile; methyl group acceptor from methylphosphotriester" evidence="10">
    <location>
        <position position="37"/>
    </location>
</feature>
<dbReference type="EMBL" id="WUBS01000007">
    <property type="protein sequence ID" value="NDL63436.1"/>
    <property type="molecule type" value="Genomic_DNA"/>
</dbReference>
<dbReference type="Gene3D" id="1.10.10.10">
    <property type="entry name" value="Winged helix-like DNA-binding domain superfamily/Winged helix DNA-binding domain"/>
    <property type="match status" value="1"/>
</dbReference>
<dbReference type="InterPro" id="IPR016221">
    <property type="entry name" value="Bifunct_regulatory_prot_Ada"/>
</dbReference>
<evidence type="ECO:0000256" key="6">
    <source>
        <dbReference type="ARBA" id="ARBA00022763"/>
    </source>
</evidence>
<dbReference type="InterPro" id="IPR004026">
    <property type="entry name" value="Ada_DNA_repair_Zn-bd"/>
</dbReference>
<keyword evidence="7" id="KW-0010">Activator</keyword>
<dbReference type="PIRSF" id="PIRSF000409">
    <property type="entry name" value="Ada"/>
    <property type="match status" value="1"/>
</dbReference>
<dbReference type="InterPro" id="IPR036631">
    <property type="entry name" value="MGMT_N_sf"/>
</dbReference>
<dbReference type="Gene3D" id="1.10.10.60">
    <property type="entry name" value="Homeodomain-like"/>
    <property type="match status" value="1"/>
</dbReference>
<dbReference type="Gene3D" id="3.40.10.10">
    <property type="entry name" value="DNA Methylphosphotriester Repair Domain"/>
    <property type="match status" value="1"/>
</dbReference>
<dbReference type="GO" id="GO:0003908">
    <property type="term" value="F:methylated-DNA-[protein]-cysteine S-methyltransferase activity"/>
    <property type="evidence" value="ECO:0007669"/>
    <property type="project" value="UniProtKB-EC"/>
</dbReference>
<evidence type="ECO:0000313" key="13">
    <source>
        <dbReference type="EMBL" id="NDL63436.1"/>
    </source>
</evidence>
<dbReference type="SMART" id="SM00342">
    <property type="entry name" value="HTH_ARAC"/>
    <property type="match status" value="1"/>
</dbReference>
<dbReference type="AlphaFoldDB" id="A0A845SKB3"/>
<feature type="binding site" evidence="11">
    <location>
        <position position="71"/>
    </location>
    <ligand>
        <name>Zn(2+)</name>
        <dbReference type="ChEBI" id="CHEBI:29105"/>
    </ligand>
</feature>
<dbReference type="InterPro" id="IPR036217">
    <property type="entry name" value="MethylDNA_cys_MeTrfase_DNAb"/>
</dbReference>
<evidence type="ECO:0000256" key="1">
    <source>
        <dbReference type="ARBA" id="ARBA00001286"/>
    </source>
</evidence>
<evidence type="ECO:0000256" key="8">
    <source>
        <dbReference type="ARBA" id="ARBA00023204"/>
    </source>
</evidence>
<protein>
    <recommendedName>
        <fullName evidence="3">methylated-DNA--[protein]-cysteine S-methyltransferase</fullName>
        <ecNumber evidence="3">2.1.1.63</ecNumber>
    </recommendedName>
</protein>
<dbReference type="SUPFAM" id="SSF46767">
    <property type="entry name" value="Methylated DNA-protein cysteine methyltransferase, C-terminal domain"/>
    <property type="match status" value="1"/>
</dbReference>
<dbReference type="RefSeq" id="WP_162366151.1">
    <property type="nucleotide sequence ID" value="NZ_WUBS01000007.1"/>
</dbReference>
<comment type="caution">
    <text evidence="13">The sequence shown here is derived from an EMBL/GenBank/DDBJ whole genome shotgun (WGS) entry which is preliminary data.</text>
</comment>
<dbReference type="PROSITE" id="PS01124">
    <property type="entry name" value="HTH_ARAC_FAMILY_2"/>
    <property type="match status" value="1"/>
</dbReference>
<keyword evidence="6" id="KW-0227">DNA damage</keyword>
<keyword evidence="11" id="KW-0862">Zinc</keyword>
<feature type="binding site" evidence="11">
    <location>
        <position position="37"/>
    </location>
    <ligand>
        <name>Zn(2+)</name>
        <dbReference type="ChEBI" id="CHEBI:29105"/>
    </ligand>
</feature>
<dbReference type="FunFam" id="1.10.10.10:FF:000214">
    <property type="entry name" value="Methylated-DNA--protein-cysteine methyltransferase"/>
    <property type="match status" value="1"/>
</dbReference>
<dbReference type="PANTHER" id="PTHR10815">
    <property type="entry name" value="METHYLATED-DNA--PROTEIN-CYSTEINE METHYLTRANSFERASE"/>
    <property type="match status" value="1"/>
</dbReference>
<evidence type="ECO:0000256" key="3">
    <source>
        <dbReference type="ARBA" id="ARBA00011918"/>
    </source>
</evidence>
<dbReference type="CDD" id="cd06445">
    <property type="entry name" value="ATase"/>
    <property type="match status" value="1"/>
</dbReference>
<feature type="domain" description="HTH araC/xylS-type" evidence="12">
    <location>
        <begin position="107"/>
        <end position="181"/>
    </location>
</feature>
<evidence type="ECO:0000256" key="7">
    <source>
        <dbReference type="ARBA" id="ARBA00023159"/>
    </source>
</evidence>
<dbReference type="GO" id="GO:0032259">
    <property type="term" value="P:methylation"/>
    <property type="evidence" value="ECO:0007669"/>
    <property type="project" value="UniProtKB-KW"/>
</dbReference>
<comment type="cofactor">
    <cofactor evidence="11">
        <name>Zn(2+)</name>
        <dbReference type="ChEBI" id="CHEBI:29105"/>
    </cofactor>
    <text evidence="11">Binds 1 zinc ion per subunit.</text>
</comment>
<keyword evidence="5 13" id="KW-0808">Transferase</keyword>
<dbReference type="InterPro" id="IPR035451">
    <property type="entry name" value="Ada-like_dom_sf"/>
</dbReference>
<accession>A0A845SKB3</accession>
<evidence type="ECO:0000256" key="10">
    <source>
        <dbReference type="PIRSR" id="PIRSR000409-1"/>
    </source>
</evidence>
<dbReference type="GO" id="GO:0006281">
    <property type="term" value="P:DNA repair"/>
    <property type="evidence" value="ECO:0007669"/>
    <property type="project" value="UniProtKB-KW"/>
</dbReference>
<evidence type="ECO:0000256" key="5">
    <source>
        <dbReference type="ARBA" id="ARBA00022679"/>
    </source>
</evidence>
<dbReference type="Proteomes" id="UP000461443">
    <property type="component" value="Unassembled WGS sequence"/>
</dbReference>
<keyword evidence="11" id="KW-0479">Metal-binding</keyword>